<dbReference type="STRING" id="1618342.UY40_C0001G0016"/>
<gene>
    <name evidence="1" type="ORF">UY40_C0001G0016</name>
</gene>
<dbReference type="Proteomes" id="UP000034119">
    <property type="component" value="Unassembled WGS sequence"/>
</dbReference>
<evidence type="ECO:0000313" key="2">
    <source>
        <dbReference type="Proteomes" id="UP000034119"/>
    </source>
</evidence>
<dbReference type="EMBL" id="LCPW01000001">
    <property type="protein sequence ID" value="KKW06238.1"/>
    <property type="molecule type" value="Genomic_DNA"/>
</dbReference>
<protein>
    <submittedName>
        <fullName evidence="1">Uncharacterized protein</fullName>
    </submittedName>
</protein>
<reference evidence="1 2" key="1">
    <citation type="journal article" date="2015" name="Nature">
        <title>rRNA introns, odd ribosomes, and small enigmatic genomes across a large radiation of phyla.</title>
        <authorList>
            <person name="Brown C.T."/>
            <person name="Hug L.A."/>
            <person name="Thomas B.C."/>
            <person name="Sharon I."/>
            <person name="Castelle C.J."/>
            <person name="Singh A."/>
            <person name="Wilkins M.J."/>
            <person name="Williams K.H."/>
            <person name="Banfield J.F."/>
        </authorList>
    </citation>
    <scope>NUCLEOTIDE SEQUENCE [LARGE SCALE GENOMIC DNA]</scope>
</reference>
<accession>A0A0G1VIA2</accession>
<evidence type="ECO:0000313" key="1">
    <source>
        <dbReference type="EMBL" id="KKW06238.1"/>
    </source>
</evidence>
<comment type="caution">
    <text evidence="1">The sequence shown here is derived from an EMBL/GenBank/DDBJ whole genome shotgun (WGS) entry which is preliminary data.</text>
</comment>
<proteinExistence type="predicted"/>
<organism evidence="1 2">
    <name type="scientific">candidate division CPR1 bacterium GW2011_GWC1_49_13</name>
    <dbReference type="NCBI Taxonomy" id="1618342"/>
    <lineage>
        <taxon>Bacteria</taxon>
        <taxon>candidate division CPR1</taxon>
    </lineage>
</organism>
<name>A0A0G1VIA2_9BACT</name>
<dbReference type="AlphaFoldDB" id="A0A0G1VIA2"/>
<sequence>MADEFNIPENKLTGVKVELTRGGLLVQALCPRCSNPVYLSLLDEEFEPGKVYVSNCTGVKHNHYKNPTFQLKARAVREKGGRNWIAEVFGTWTERWGTLSSIRLSDGTVISTY</sequence>